<name>A0ABV9QA77_9BURK</name>
<dbReference type="Gene3D" id="3.30.70.100">
    <property type="match status" value="1"/>
</dbReference>
<evidence type="ECO:0000259" key="1">
    <source>
        <dbReference type="Pfam" id="PF03992"/>
    </source>
</evidence>
<keyword evidence="2" id="KW-0503">Monooxygenase</keyword>
<dbReference type="EC" id="1.-.-.-" evidence="2"/>
<feature type="domain" description="ABM" evidence="1">
    <location>
        <begin position="3"/>
        <end position="75"/>
    </location>
</feature>
<dbReference type="SUPFAM" id="SSF54909">
    <property type="entry name" value="Dimeric alpha+beta barrel"/>
    <property type="match status" value="1"/>
</dbReference>
<sequence length="98" mass="11072">MTISKIAYIYANPESIQPLQQALLDLEAATLLEPGCIFFSFYQSLSDKKNFVLIECFADQQALEQHMQLPHTVHFFGLNLVQSIVVSEMAQNNLPKTP</sequence>
<evidence type="ECO:0000313" key="3">
    <source>
        <dbReference type="Proteomes" id="UP001596001"/>
    </source>
</evidence>
<proteinExistence type="predicted"/>
<dbReference type="EMBL" id="JBHSHJ010000001">
    <property type="protein sequence ID" value="MFC4787793.1"/>
    <property type="molecule type" value="Genomic_DNA"/>
</dbReference>
<dbReference type="Proteomes" id="UP001596001">
    <property type="component" value="Unassembled WGS sequence"/>
</dbReference>
<evidence type="ECO:0000313" key="2">
    <source>
        <dbReference type="EMBL" id="MFC4787793.1"/>
    </source>
</evidence>
<reference evidence="3" key="1">
    <citation type="journal article" date="2019" name="Int. J. Syst. Evol. Microbiol.">
        <title>The Global Catalogue of Microorganisms (GCM) 10K type strain sequencing project: providing services to taxonomists for standard genome sequencing and annotation.</title>
        <authorList>
            <consortium name="The Broad Institute Genomics Platform"/>
            <consortium name="The Broad Institute Genome Sequencing Center for Infectious Disease"/>
            <person name="Wu L."/>
            <person name="Ma J."/>
        </authorList>
    </citation>
    <scope>NUCLEOTIDE SEQUENCE [LARGE SCALE GENOMIC DNA]</scope>
    <source>
        <strain evidence="3">CCUG 49452</strain>
    </source>
</reference>
<dbReference type="InterPro" id="IPR007138">
    <property type="entry name" value="ABM_dom"/>
</dbReference>
<gene>
    <name evidence="2" type="ORF">ACFO6X_02125</name>
</gene>
<keyword evidence="3" id="KW-1185">Reference proteome</keyword>
<organism evidence="2 3">
    <name type="scientific">Giesbergeria sinuosa</name>
    <dbReference type="NCBI Taxonomy" id="80883"/>
    <lineage>
        <taxon>Bacteria</taxon>
        <taxon>Pseudomonadati</taxon>
        <taxon>Pseudomonadota</taxon>
        <taxon>Betaproteobacteria</taxon>
        <taxon>Burkholderiales</taxon>
        <taxon>Comamonadaceae</taxon>
        <taxon>Giesbergeria</taxon>
    </lineage>
</organism>
<dbReference type="GO" id="GO:0004497">
    <property type="term" value="F:monooxygenase activity"/>
    <property type="evidence" value="ECO:0007669"/>
    <property type="project" value="UniProtKB-KW"/>
</dbReference>
<dbReference type="InterPro" id="IPR011008">
    <property type="entry name" value="Dimeric_a/b-barrel"/>
</dbReference>
<dbReference type="RefSeq" id="WP_382429576.1">
    <property type="nucleotide sequence ID" value="NZ_JBHSHJ010000001.1"/>
</dbReference>
<protein>
    <submittedName>
        <fullName evidence="2">Quinol monooxygenase</fullName>
        <ecNumber evidence="2">1.-.-.-</ecNumber>
    </submittedName>
</protein>
<accession>A0ABV9QA77</accession>
<dbReference type="Pfam" id="PF03992">
    <property type="entry name" value="ABM"/>
    <property type="match status" value="1"/>
</dbReference>
<keyword evidence="2" id="KW-0560">Oxidoreductase</keyword>
<comment type="caution">
    <text evidence="2">The sequence shown here is derived from an EMBL/GenBank/DDBJ whole genome shotgun (WGS) entry which is preliminary data.</text>
</comment>